<comment type="caution">
    <text evidence="1">The sequence shown here is derived from an EMBL/GenBank/DDBJ whole genome shotgun (WGS) entry which is preliminary data.</text>
</comment>
<dbReference type="AlphaFoldDB" id="A0A645AV42"/>
<proteinExistence type="predicted"/>
<name>A0A645AV42_9ZZZZ</name>
<gene>
    <name evidence="1" type="ORF">SDC9_100192</name>
</gene>
<organism evidence="1">
    <name type="scientific">bioreactor metagenome</name>
    <dbReference type="NCBI Taxonomy" id="1076179"/>
    <lineage>
        <taxon>unclassified sequences</taxon>
        <taxon>metagenomes</taxon>
        <taxon>ecological metagenomes</taxon>
    </lineage>
</organism>
<sequence>MNGKHILHYVEHVLAQRLEVELTGLLEELLGLHGRTPTIISMSK</sequence>
<reference evidence="1" key="1">
    <citation type="submission" date="2019-08" db="EMBL/GenBank/DDBJ databases">
        <authorList>
            <person name="Kucharzyk K."/>
            <person name="Murdoch R.W."/>
            <person name="Higgins S."/>
            <person name="Loffler F."/>
        </authorList>
    </citation>
    <scope>NUCLEOTIDE SEQUENCE</scope>
</reference>
<evidence type="ECO:0000313" key="1">
    <source>
        <dbReference type="EMBL" id="MPM53424.1"/>
    </source>
</evidence>
<accession>A0A645AV42</accession>
<protein>
    <submittedName>
        <fullName evidence="1">Uncharacterized protein</fullName>
    </submittedName>
</protein>
<dbReference type="EMBL" id="VSSQ01014329">
    <property type="protein sequence ID" value="MPM53424.1"/>
    <property type="molecule type" value="Genomic_DNA"/>
</dbReference>